<gene>
    <name evidence="2" type="ORF">LSAT_V11C500286970</name>
</gene>
<dbReference type="EMBL" id="NBSK02000005">
    <property type="protein sequence ID" value="KAJ0208373.1"/>
    <property type="molecule type" value="Genomic_DNA"/>
</dbReference>
<evidence type="ECO:0000259" key="1">
    <source>
        <dbReference type="Pfam" id="PF26138"/>
    </source>
</evidence>
<dbReference type="PANTHER" id="PTHR22930">
    <property type="match status" value="1"/>
</dbReference>
<comment type="caution">
    <text evidence="2">The sequence shown here is derived from an EMBL/GenBank/DDBJ whole genome shotgun (WGS) entry which is preliminary data.</text>
</comment>
<proteinExistence type="predicted"/>
<protein>
    <recommendedName>
        <fullName evidence="1">DUF8040 domain-containing protein</fullName>
    </recommendedName>
</protein>
<accession>A0A9R1VPN6</accession>
<evidence type="ECO:0000313" key="2">
    <source>
        <dbReference type="EMBL" id="KAJ0208373.1"/>
    </source>
</evidence>
<feature type="domain" description="DUF8040" evidence="1">
    <location>
        <begin position="7"/>
        <end position="84"/>
    </location>
</feature>
<keyword evidence="3" id="KW-1185">Reference proteome</keyword>
<reference evidence="2 3" key="1">
    <citation type="journal article" date="2017" name="Nat. Commun.">
        <title>Genome assembly with in vitro proximity ligation data and whole-genome triplication in lettuce.</title>
        <authorList>
            <person name="Reyes-Chin-Wo S."/>
            <person name="Wang Z."/>
            <person name="Yang X."/>
            <person name="Kozik A."/>
            <person name="Arikit S."/>
            <person name="Song C."/>
            <person name="Xia L."/>
            <person name="Froenicke L."/>
            <person name="Lavelle D.O."/>
            <person name="Truco M.J."/>
            <person name="Xia R."/>
            <person name="Zhu S."/>
            <person name="Xu C."/>
            <person name="Xu H."/>
            <person name="Xu X."/>
            <person name="Cox K."/>
            <person name="Korf I."/>
            <person name="Meyers B.C."/>
            <person name="Michelmore R.W."/>
        </authorList>
    </citation>
    <scope>NUCLEOTIDE SEQUENCE [LARGE SCALE GENOMIC DNA]</scope>
    <source>
        <strain evidence="3">cv. Salinas</strain>
        <tissue evidence="2">Seedlings</tissue>
    </source>
</reference>
<dbReference type="InterPro" id="IPR058353">
    <property type="entry name" value="DUF8040"/>
</dbReference>
<dbReference type="InterPro" id="IPR045249">
    <property type="entry name" value="HARBI1-like"/>
</dbReference>
<evidence type="ECO:0000313" key="3">
    <source>
        <dbReference type="Proteomes" id="UP000235145"/>
    </source>
</evidence>
<dbReference type="AlphaFoldDB" id="A0A9R1VPN6"/>
<dbReference type="PANTHER" id="PTHR22930:SF293">
    <property type="entry name" value="PROTEIN ALP1-LIKE"/>
    <property type="match status" value="1"/>
</dbReference>
<dbReference type="Pfam" id="PF26138">
    <property type="entry name" value="DUF8040"/>
    <property type="match status" value="1"/>
</dbReference>
<dbReference type="Proteomes" id="UP000235145">
    <property type="component" value="Unassembled WGS sequence"/>
</dbReference>
<organism evidence="2 3">
    <name type="scientific">Lactuca sativa</name>
    <name type="common">Garden lettuce</name>
    <dbReference type="NCBI Taxonomy" id="4236"/>
    <lineage>
        <taxon>Eukaryota</taxon>
        <taxon>Viridiplantae</taxon>
        <taxon>Streptophyta</taxon>
        <taxon>Embryophyta</taxon>
        <taxon>Tracheophyta</taxon>
        <taxon>Spermatophyta</taxon>
        <taxon>Magnoliopsida</taxon>
        <taxon>eudicotyledons</taxon>
        <taxon>Gunneridae</taxon>
        <taxon>Pentapetalae</taxon>
        <taxon>asterids</taxon>
        <taxon>campanulids</taxon>
        <taxon>Asterales</taxon>
        <taxon>Asteraceae</taxon>
        <taxon>Cichorioideae</taxon>
        <taxon>Cichorieae</taxon>
        <taxon>Lactucinae</taxon>
        <taxon>Lactuca</taxon>
    </lineage>
</organism>
<name>A0A9R1VPN6_LACSA</name>
<sequence>MKILVYESDETCIPQLSMNKATIVKLFRMVDIDGKLKGSRYLQIDEQVAIFMYILAYNVKNSVAKFQFHRSGETISKNFNNVINIKPEPILETSTDKSWKWLKGCLGAIDRTHVSIHVPEADKPRYRNQKGEITTNVLAPCTPDMQFICSICNLSISFWSLASTWGVLYDYA</sequence>